<comment type="caution">
    <text evidence="1">The sequence shown here is derived from an EMBL/GenBank/DDBJ whole genome shotgun (WGS) entry which is preliminary data.</text>
</comment>
<sequence>MEPSWNELSFDLSQRCVGTIRCAGNQNFRKWLKSRKSEIKFFSEIEIPIHL</sequence>
<dbReference type="Proteomes" id="UP001497535">
    <property type="component" value="Unassembled WGS sequence"/>
</dbReference>
<gene>
    <name evidence="1" type="ORF">MENTE1834_LOCUS29824</name>
</gene>
<name>A0ACB0ZU63_MELEN</name>
<organism evidence="1 2">
    <name type="scientific">Meloidogyne enterolobii</name>
    <name type="common">Root-knot nematode worm</name>
    <name type="synonym">Meloidogyne mayaguensis</name>
    <dbReference type="NCBI Taxonomy" id="390850"/>
    <lineage>
        <taxon>Eukaryota</taxon>
        <taxon>Metazoa</taxon>
        <taxon>Ecdysozoa</taxon>
        <taxon>Nematoda</taxon>
        <taxon>Chromadorea</taxon>
        <taxon>Rhabditida</taxon>
        <taxon>Tylenchina</taxon>
        <taxon>Tylenchomorpha</taxon>
        <taxon>Tylenchoidea</taxon>
        <taxon>Meloidogynidae</taxon>
        <taxon>Meloidogyninae</taxon>
        <taxon>Meloidogyne</taxon>
    </lineage>
</organism>
<proteinExistence type="predicted"/>
<evidence type="ECO:0000313" key="2">
    <source>
        <dbReference type="Proteomes" id="UP001497535"/>
    </source>
</evidence>
<accession>A0ACB0ZU63</accession>
<protein>
    <submittedName>
        <fullName evidence="1">Uncharacterized protein</fullName>
    </submittedName>
</protein>
<evidence type="ECO:0000313" key="1">
    <source>
        <dbReference type="EMBL" id="CAK5082533.1"/>
    </source>
</evidence>
<keyword evidence="2" id="KW-1185">Reference proteome</keyword>
<dbReference type="EMBL" id="CAVMJV010000047">
    <property type="protein sequence ID" value="CAK5082533.1"/>
    <property type="molecule type" value="Genomic_DNA"/>
</dbReference>
<reference evidence="1" key="1">
    <citation type="submission" date="2023-11" db="EMBL/GenBank/DDBJ databases">
        <authorList>
            <person name="Poullet M."/>
        </authorList>
    </citation>
    <scope>NUCLEOTIDE SEQUENCE</scope>
    <source>
        <strain evidence="1">E1834</strain>
    </source>
</reference>